<dbReference type="PANTHER" id="PTHR33664">
    <property type="entry name" value="RCG26366"/>
    <property type="match status" value="1"/>
</dbReference>
<evidence type="ECO:0000313" key="3">
    <source>
        <dbReference type="Proteomes" id="UP000256970"/>
    </source>
</evidence>
<feature type="region of interest" description="Disordered" evidence="1">
    <location>
        <begin position="915"/>
        <end position="943"/>
    </location>
</feature>
<reference evidence="2 3" key="1">
    <citation type="submission" date="2016-10" db="EMBL/GenBank/DDBJ databases">
        <authorList>
            <person name="Cai Z."/>
        </authorList>
    </citation>
    <scope>NUCLEOTIDE SEQUENCE [LARGE SCALE GENOMIC DNA]</scope>
</reference>
<evidence type="ECO:0000256" key="1">
    <source>
        <dbReference type="SAM" id="MobiDB-lite"/>
    </source>
</evidence>
<feature type="compositionally biased region" description="Low complexity" evidence="1">
    <location>
        <begin position="915"/>
        <end position="939"/>
    </location>
</feature>
<protein>
    <submittedName>
        <fullName evidence="2">Uncharacterized protein</fullName>
    </submittedName>
</protein>
<evidence type="ECO:0000313" key="2">
    <source>
        <dbReference type="EMBL" id="SZX75308.1"/>
    </source>
</evidence>
<feature type="region of interest" description="Disordered" evidence="1">
    <location>
        <begin position="703"/>
        <end position="742"/>
    </location>
</feature>
<dbReference type="Proteomes" id="UP000256970">
    <property type="component" value="Unassembled WGS sequence"/>
</dbReference>
<dbReference type="PANTHER" id="PTHR33664:SF1">
    <property type="entry name" value="DYNEIN AXONEMAL ASSEMBLY FACTOR 9"/>
    <property type="match status" value="1"/>
</dbReference>
<proteinExistence type="predicted"/>
<dbReference type="EMBL" id="FNXT01001228">
    <property type="protein sequence ID" value="SZX75308.1"/>
    <property type="molecule type" value="Genomic_DNA"/>
</dbReference>
<gene>
    <name evidence="2" type="ORF">BQ4739_LOCUS15595</name>
</gene>
<dbReference type="InterPro" id="IPR040342">
    <property type="entry name" value="DNAAF9"/>
</dbReference>
<dbReference type="STRING" id="3088.A0A383WCF7"/>
<name>A0A383WCF7_TETOB</name>
<keyword evidence="3" id="KW-1185">Reference proteome</keyword>
<organism evidence="2 3">
    <name type="scientific">Tetradesmus obliquus</name>
    <name type="common">Green alga</name>
    <name type="synonym">Acutodesmus obliquus</name>
    <dbReference type="NCBI Taxonomy" id="3088"/>
    <lineage>
        <taxon>Eukaryota</taxon>
        <taxon>Viridiplantae</taxon>
        <taxon>Chlorophyta</taxon>
        <taxon>core chlorophytes</taxon>
        <taxon>Chlorophyceae</taxon>
        <taxon>CS clade</taxon>
        <taxon>Sphaeropleales</taxon>
        <taxon>Scenedesmaceae</taxon>
        <taxon>Tetradesmus</taxon>
    </lineage>
</organism>
<dbReference type="AlphaFoldDB" id="A0A383WCF7"/>
<feature type="region of interest" description="Disordered" evidence="1">
    <location>
        <begin position="853"/>
        <end position="874"/>
    </location>
</feature>
<accession>A0A383WCF7</accession>
<sequence length="1180" mass="122272">MCEDSNGPHPYHPGRGERLRELCGQLGLDAILFITGWDGCHNLGSRSLVEWLCDKAGSSTSAAELDDIYEEGLFVITPSHIEWSITHMADDVHMDDAAVDAAAAAGGADPMQMSPRAGCEPCGMPLSSSSAAGGSCCGPTGCSSSNAAAGGMSSTTGAAMVLSSPAAAAAAAAGCAGGFPAAAAAAAAAAAPTPDGKLSLLMHLRGSMGRVGVPLGVEVLHGTQHQVDTATIYQWPLLMALAELAGIQPEQLFQEVVDISPAMPLLLGVADGTQLHNVLRVRRPLLHRAWSDAMGACWRRSSGPKLDLSEAAVAAPLTEFVSGCGCRLKPGQYQVSGARQEASAAVHMLRCGCRLKPGQYQPLALPPRVLFGPRTCRMDALSSSNVTLRSLSNQTGSAALHATVEASDACSALRVARTIFFGQGIDRARAQLQLEQHAGQTSAAAGQTSGLARSTSGVDFEVDQVDLFDLMAWYCCAVDAAWACMQHFASQPGATWESAQAVAATAFQAAAAAAQLPAPAIGQPPSPAAAAAAAEQPPHLSLQLLSWTGGPRPMPLQQQQHLLQHNMRFKTLRVAVAGIRSRSSSHCGLLLGSVLYSDTFLDVPALHGSPSQLINLTATHCPINTFNFWGAEAAEATQLVASFRRHLQHQLQQQLQAAAQAQLAQAIQAQVQAQARRRSIDNPVGAGNDGDGAAAAAAAAAAVGTGGGSSSPPSPLVPSAAAANAKQKKKKPQRRASMPQQQQLMLLQQQQLQQQQQQKQQGGDKASLRRLSLPQDQQLLMLQQQQQQQAVQAQALLQQLAATGGSAQQQASAAAAAARKQQALFQQQLLIQLQQQQQLQQLQQQQQAAGARSQQQQQQQQMPSKHALSQGAAAAQNLAESAAAGMTGLKTSSAGNSSQPVKRSCCSQNTAAAAAAGGAASPPPGLSWALASPTRSAATTPPPGAVGAGVTALAAASPHKQAAAAAAAGGGAGSSSSSGSVAAECVVQLQRLGGLLLPSGEMPGEVGLVLTGAGKCAVMDGPLYPHQGGLAFVSRPSKVHLLLMDQVEGVWLQGLSAQLPGYAGVGPCLVLRGRQPACGLLPACFLTDNPHVAIPLRRMSKVCREHWVAAVLPAWQAATGSRREARGASAPWPLPPELQPAYRYWMQGQRKRYLVTQPDEAMDGLVAALDRPREQQGLAA</sequence>